<dbReference type="Gene3D" id="3.30.70.330">
    <property type="match status" value="1"/>
</dbReference>
<dbReference type="AlphaFoldDB" id="L8GMN9"/>
<dbReference type="VEuPathDB" id="AmoebaDB:ACA1_366300"/>
<dbReference type="InterPro" id="IPR034168">
    <property type="entry name" value="PPIE_RRM"/>
</dbReference>
<dbReference type="RefSeq" id="XP_004336031.1">
    <property type="nucleotide sequence ID" value="XM_004335983.1"/>
</dbReference>
<evidence type="ECO:0000313" key="5">
    <source>
        <dbReference type="EMBL" id="ELR14018.1"/>
    </source>
</evidence>
<dbReference type="GO" id="GO:0003723">
    <property type="term" value="F:RNA binding"/>
    <property type="evidence" value="ECO:0007669"/>
    <property type="project" value="UniProtKB-UniRule"/>
</dbReference>
<dbReference type="InterPro" id="IPR035979">
    <property type="entry name" value="RBD_domain_sf"/>
</dbReference>
<keyword evidence="5" id="KW-0413">Isomerase</keyword>
<dbReference type="PROSITE" id="PS50102">
    <property type="entry name" value="RRM"/>
    <property type="match status" value="1"/>
</dbReference>
<dbReference type="EMBL" id="KB008073">
    <property type="protein sequence ID" value="ELR14018.1"/>
    <property type="molecule type" value="Genomic_DNA"/>
</dbReference>
<evidence type="ECO:0000256" key="3">
    <source>
        <dbReference type="SAM" id="MobiDB-lite"/>
    </source>
</evidence>
<dbReference type="CDD" id="cd12347">
    <property type="entry name" value="RRM_PPIE"/>
    <property type="match status" value="1"/>
</dbReference>
<reference evidence="5 6" key="1">
    <citation type="journal article" date="2013" name="Genome Biol.">
        <title>Genome of Acanthamoeba castellanii highlights extensive lateral gene transfer and early evolution of tyrosine kinase signaling.</title>
        <authorList>
            <person name="Clarke M."/>
            <person name="Lohan A.J."/>
            <person name="Liu B."/>
            <person name="Lagkouvardos I."/>
            <person name="Roy S."/>
            <person name="Zafar N."/>
            <person name="Bertelli C."/>
            <person name="Schilde C."/>
            <person name="Kianianmomeni A."/>
            <person name="Burglin T.R."/>
            <person name="Frech C."/>
            <person name="Turcotte B."/>
            <person name="Kopec K.O."/>
            <person name="Synnott J.M."/>
            <person name="Choo C."/>
            <person name="Paponov I."/>
            <person name="Finkler A."/>
            <person name="Soon Heng Tan C."/>
            <person name="Hutchins A.P."/>
            <person name="Weinmeier T."/>
            <person name="Rattei T."/>
            <person name="Chu J.S."/>
            <person name="Gimenez G."/>
            <person name="Irimia M."/>
            <person name="Rigden D.J."/>
            <person name="Fitzpatrick D.A."/>
            <person name="Lorenzo-Morales J."/>
            <person name="Bateman A."/>
            <person name="Chiu C.H."/>
            <person name="Tang P."/>
            <person name="Hegemann P."/>
            <person name="Fromm H."/>
            <person name="Raoult D."/>
            <person name="Greub G."/>
            <person name="Miranda-Saavedra D."/>
            <person name="Chen N."/>
            <person name="Nash P."/>
            <person name="Ginger M.L."/>
            <person name="Horn M."/>
            <person name="Schaap P."/>
            <person name="Caler L."/>
            <person name="Loftus B."/>
        </authorList>
    </citation>
    <scope>NUCLEOTIDE SEQUENCE [LARGE SCALE GENOMIC DNA]</scope>
    <source>
        <strain evidence="5 6">Neff</strain>
    </source>
</reference>
<feature type="region of interest" description="Disordered" evidence="3">
    <location>
        <begin position="103"/>
        <end position="131"/>
    </location>
</feature>
<organism evidence="5 6">
    <name type="scientific">Acanthamoeba castellanii (strain ATCC 30010 / Neff)</name>
    <dbReference type="NCBI Taxonomy" id="1257118"/>
    <lineage>
        <taxon>Eukaryota</taxon>
        <taxon>Amoebozoa</taxon>
        <taxon>Discosea</taxon>
        <taxon>Longamoebia</taxon>
        <taxon>Centramoebida</taxon>
        <taxon>Acanthamoebidae</taxon>
        <taxon>Acanthamoeba</taxon>
    </lineage>
</organism>
<evidence type="ECO:0000256" key="2">
    <source>
        <dbReference type="PROSITE-ProRule" id="PRU00176"/>
    </source>
</evidence>
<dbReference type="InterPro" id="IPR000504">
    <property type="entry name" value="RRM_dom"/>
</dbReference>
<proteinExistence type="predicted"/>
<dbReference type="SUPFAM" id="SSF54928">
    <property type="entry name" value="RNA-binding domain, RBD"/>
    <property type="match status" value="1"/>
</dbReference>
<dbReference type="Proteomes" id="UP000011083">
    <property type="component" value="Unassembled WGS sequence"/>
</dbReference>
<dbReference type="GeneID" id="14914575"/>
<evidence type="ECO:0000313" key="6">
    <source>
        <dbReference type="Proteomes" id="UP000011083"/>
    </source>
</evidence>
<dbReference type="KEGG" id="acan:ACA1_366300"/>
<dbReference type="SMART" id="SM00360">
    <property type="entry name" value="RRM"/>
    <property type="match status" value="1"/>
</dbReference>
<keyword evidence="6" id="KW-1185">Reference proteome</keyword>
<dbReference type="PANTHER" id="PTHR48037">
    <property type="entry name" value="ATPASE E1"/>
    <property type="match status" value="1"/>
</dbReference>
<dbReference type="OMA" id="YKPVWID"/>
<name>L8GMN9_ACACF</name>
<feature type="domain" description="RRM" evidence="4">
    <location>
        <begin position="11"/>
        <end position="89"/>
    </location>
</feature>
<sequence length="131" mass="14706">MSLMNADNRHRVIYVGGLADEVTEETLKAAFIPFGEIVDVMIPMNYEQNKNRGFGFVEFEVREDAMAAQENMHNGELFGKVLSVNLARARNIDKNRAVWESNPDEYYKVDEDGEGAEGQQPESADGMDTKA</sequence>
<keyword evidence="1 2" id="KW-0694">RNA-binding</keyword>
<accession>L8GMN9</accession>
<dbReference type="InterPro" id="IPR012677">
    <property type="entry name" value="Nucleotide-bd_a/b_plait_sf"/>
</dbReference>
<evidence type="ECO:0000256" key="1">
    <source>
        <dbReference type="ARBA" id="ARBA00022884"/>
    </source>
</evidence>
<gene>
    <name evidence="5" type="ORF">ACA1_366300</name>
</gene>
<dbReference type="Pfam" id="PF00076">
    <property type="entry name" value="RRM_1"/>
    <property type="match status" value="1"/>
</dbReference>
<dbReference type="OrthoDB" id="193499at2759"/>
<protein>
    <submittedName>
        <fullName evidence="5">Peptidylprolyl cis-trans isomerase e, ppie, putative</fullName>
    </submittedName>
</protein>
<dbReference type="GO" id="GO:0016853">
    <property type="term" value="F:isomerase activity"/>
    <property type="evidence" value="ECO:0007669"/>
    <property type="project" value="UniProtKB-KW"/>
</dbReference>
<dbReference type="PANTHER" id="PTHR48037:SF1">
    <property type="entry name" value="RRM DOMAIN-CONTAINING PROTEIN"/>
    <property type="match status" value="1"/>
</dbReference>
<evidence type="ECO:0000259" key="4">
    <source>
        <dbReference type="PROSITE" id="PS50102"/>
    </source>
</evidence>
<dbReference type="STRING" id="1257118.L8GMN9"/>